<evidence type="ECO:0000259" key="4">
    <source>
        <dbReference type="Pfam" id="PF22725"/>
    </source>
</evidence>
<evidence type="ECO:0000313" key="5">
    <source>
        <dbReference type="EMBL" id="MDQ0474009.1"/>
    </source>
</evidence>
<evidence type="ECO:0000256" key="1">
    <source>
        <dbReference type="ARBA" id="ARBA00010928"/>
    </source>
</evidence>
<dbReference type="Pfam" id="PF01408">
    <property type="entry name" value="GFO_IDH_MocA"/>
    <property type="match status" value="1"/>
</dbReference>
<dbReference type="NCBIfam" id="TIGR04380">
    <property type="entry name" value="myo_inos_iolG"/>
    <property type="match status" value="1"/>
</dbReference>
<proteinExistence type="inferred from homology"/>
<reference evidence="5 6" key="1">
    <citation type="submission" date="2023-07" db="EMBL/GenBank/DDBJ databases">
        <title>Genomic Encyclopedia of Type Strains, Phase IV (KMG-IV): sequencing the most valuable type-strain genomes for metagenomic binning, comparative biology and taxonomic classification.</title>
        <authorList>
            <person name="Goeker M."/>
        </authorList>
    </citation>
    <scope>NUCLEOTIDE SEQUENCE [LARGE SCALE GENOMIC DNA]</scope>
    <source>
        <strain evidence="5 6">DSM 19619</strain>
    </source>
</reference>
<dbReference type="Proteomes" id="UP001242480">
    <property type="component" value="Unassembled WGS sequence"/>
</dbReference>
<feature type="domain" description="Gfo/Idh/MocA-like oxidoreductase N-terminal" evidence="3">
    <location>
        <begin position="4"/>
        <end position="119"/>
    </location>
</feature>
<evidence type="ECO:0000313" key="6">
    <source>
        <dbReference type="Proteomes" id="UP001242480"/>
    </source>
</evidence>
<keyword evidence="6" id="KW-1185">Reference proteome</keyword>
<dbReference type="SUPFAM" id="SSF55347">
    <property type="entry name" value="Glyceraldehyde-3-phosphate dehydrogenase-like, C-terminal domain"/>
    <property type="match status" value="1"/>
</dbReference>
<feature type="domain" description="GFO/IDH/MocA-like oxidoreductase" evidence="4">
    <location>
        <begin position="127"/>
        <end position="248"/>
    </location>
</feature>
<dbReference type="PANTHER" id="PTHR42840">
    <property type="entry name" value="NAD(P)-BINDING ROSSMANN-FOLD SUPERFAMILY PROTEIN-RELATED"/>
    <property type="match status" value="1"/>
</dbReference>
<dbReference type="Gene3D" id="3.40.50.720">
    <property type="entry name" value="NAD(P)-binding Rossmann-like Domain"/>
    <property type="match status" value="1"/>
</dbReference>
<evidence type="ECO:0000259" key="3">
    <source>
        <dbReference type="Pfam" id="PF01408"/>
    </source>
</evidence>
<gene>
    <name evidence="5" type="ORF">QO011_007048</name>
</gene>
<evidence type="ECO:0000256" key="2">
    <source>
        <dbReference type="ARBA" id="ARBA00023002"/>
    </source>
</evidence>
<name>A0ABU0JI90_9HYPH</name>
<dbReference type="PANTHER" id="PTHR42840:SF3">
    <property type="entry name" value="BINDING ROSSMANN FOLD OXIDOREDUCTASE, PUTATIVE (AFU_ORTHOLOGUE AFUA_2G10240)-RELATED"/>
    <property type="match status" value="1"/>
</dbReference>
<dbReference type="InterPro" id="IPR030827">
    <property type="entry name" value="Myo_inos_IolG"/>
</dbReference>
<accession>A0ABU0JI90</accession>
<dbReference type="EC" id="1.1.1.369" evidence="5"/>
<sequence>MLTLALFGAGRIGRIHARSIARHPRARLSHVVDPDGAAAAAVAAEAGGVPADAEAVFADPAVDAVVIASTAETHGTLIERAAASGKAIFCEKPIDRSTERTRAAIRTLRRAGTSLFLGFQRRFDPSFAALQQRLAAGEIGRPELVVLTSRDPAPPPIPYIEHSGGLFRESMVHDFDVARWLLGEEPTEVYATGSCLVDPRIAAVGSPDTAAVTLKTAGGAICVITLSWRAAYGYDQRAEVLGSAGMLRLDNRQATSVVKADAASIAGDRPLPFFLERYAEAYEAELDAFVTALESGTPFRPNEEDGLRALILADCAEQSARAGLPVAVPGELEVGS</sequence>
<dbReference type="EC" id="1.1.1.18" evidence="5"/>
<protein>
    <submittedName>
        <fullName evidence="5">Myo-inositol 2-dehydrogenase/D-chiro-inositol 1-dehydrogenase</fullName>
        <ecNumber evidence="5">1.1.1.18</ecNumber>
        <ecNumber evidence="5">1.1.1.369</ecNumber>
    </submittedName>
</protein>
<dbReference type="EMBL" id="JAUSVX010000019">
    <property type="protein sequence ID" value="MDQ0474009.1"/>
    <property type="molecule type" value="Genomic_DNA"/>
</dbReference>
<dbReference type="InterPro" id="IPR000683">
    <property type="entry name" value="Gfo/Idh/MocA-like_OxRdtase_N"/>
</dbReference>
<dbReference type="InterPro" id="IPR055170">
    <property type="entry name" value="GFO_IDH_MocA-like_dom"/>
</dbReference>
<keyword evidence="2 5" id="KW-0560">Oxidoreductase</keyword>
<dbReference type="GO" id="GO:0050112">
    <property type="term" value="F:inositol 2-dehydrogenase (NAD+) activity"/>
    <property type="evidence" value="ECO:0007669"/>
    <property type="project" value="UniProtKB-EC"/>
</dbReference>
<comment type="caution">
    <text evidence="5">The sequence shown here is derived from an EMBL/GenBank/DDBJ whole genome shotgun (WGS) entry which is preliminary data.</text>
</comment>
<organism evidence="5 6">
    <name type="scientific">Labrys wisconsinensis</name>
    <dbReference type="NCBI Taxonomy" id="425677"/>
    <lineage>
        <taxon>Bacteria</taxon>
        <taxon>Pseudomonadati</taxon>
        <taxon>Pseudomonadota</taxon>
        <taxon>Alphaproteobacteria</taxon>
        <taxon>Hyphomicrobiales</taxon>
        <taxon>Xanthobacteraceae</taxon>
        <taxon>Labrys</taxon>
    </lineage>
</organism>
<dbReference type="Pfam" id="PF22725">
    <property type="entry name" value="GFO_IDH_MocA_C3"/>
    <property type="match status" value="1"/>
</dbReference>
<dbReference type="SUPFAM" id="SSF51735">
    <property type="entry name" value="NAD(P)-binding Rossmann-fold domains"/>
    <property type="match status" value="1"/>
</dbReference>
<dbReference type="RefSeq" id="WP_307282903.1">
    <property type="nucleotide sequence ID" value="NZ_JAUSVX010000019.1"/>
</dbReference>
<comment type="similarity">
    <text evidence="1">Belongs to the Gfo/Idh/MocA family.</text>
</comment>
<dbReference type="InterPro" id="IPR036291">
    <property type="entry name" value="NAD(P)-bd_dom_sf"/>
</dbReference>
<dbReference type="Gene3D" id="3.30.360.10">
    <property type="entry name" value="Dihydrodipicolinate Reductase, domain 2"/>
    <property type="match status" value="1"/>
</dbReference>